<protein>
    <submittedName>
        <fullName evidence="1">Uncharacterized protein</fullName>
    </submittedName>
</protein>
<dbReference type="Proteomes" id="UP000814033">
    <property type="component" value="Unassembled WGS sequence"/>
</dbReference>
<organism evidence="1 2">
    <name type="scientific">Auriscalpium vulgare</name>
    <dbReference type="NCBI Taxonomy" id="40419"/>
    <lineage>
        <taxon>Eukaryota</taxon>
        <taxon>Fungi</taxon>
        <taxon>Dikarya</taxon>
        <taxon>Basidiomycota</taxon>
        <taxon>Agaricomycotina</taxon>
        <taxon>Agaricomycetes</taxon>
        <taxon>Russulales</taxon>
        <taxon>Auriscalpiaceae</taxon>
        <taxon>Auriscalpium</taxon>
    </lineage>
</organism>
<name>A0ACB8RTI4_9AGAM</name>
<proteinExistence type="predicted"/>
<comment type="caution">
    <text evidence="1">The sequence shown here is derived from an EMBL/GenBank/DDBJ whole genome shotgun (WGS) entry which is preliminary data.</text>
</comment>
<sequence length="203" mass="23530">MSAAAALALSTHPRNSSTTAVGQFDSVLAASTKYAAQYESQIKELEDRLSEGLSNCRAIEGQLREAVNGIKRNYRRADRDALRTHIPHMSRELEESMAVLTELEQRLPEIHSQVAQIRLVYDSGRRKAEELVQDLKWLNNDFYERWRATIFTTKSPVSWRWKFIMRVLFTACFLLAAWIAWIAMRGAYRAHRQRLVWGERLMS</sequence>
<accession>A0ACB8RTI4</accession>
<reference evidence="1" key="2">
    <citation type="journal article" date="2022" name="New Phytol.">
        <title>Evolutionary transition to the ectomycorrhizal habit in the genomes of a hyperdiverse lineage of mushroom-forming fungi.</title>
        <authorList>
            <person name="Looney B."/>
            <person name="Miyauchi S."/>
            <person name="Morin E."/>
            <person name="Drula E."/>
            <person name="Courty P.E."/>
            <person name="Kohler A."/>
            <person name="Kuo A."/>
            <person name="LaButti K."/>
            <person name="Pangilinan J."/>
            <person name="Lipzen A."/>
            <person name="Riley R."/>
            <person name="Andreopoulos W."/>
            <person name="He G."/>
            <person name="Johnson J."/>
            <person name="Nolan M."/>
            <person name="Tritt A."/>
            <person name="Barry K.W."/>
            <person name="Grigoriev I.V."/>
            <person name="Nagy L.G."/>
            <person name="Hibbett D."/>
            <person name="Henrissat B."/>
            <person name="Matheny P.B."/>
            <person name="Labbe J."/>
            <person name="Martin F.M."/>
        </authorList>
    </citation>
    <scope>NUCLEOTIDE SEQUENCE</scope>
    <source>
        <strain evidence="1">FP105234-sp</strain>
    </source>
</reference>
<keyword evidence="2" id="KW-1185">Reference proteome</keyword>
<reference evidence="1" key="1">
    <citation type="submission" date="2021-02" db="EMBL/GenBank/DDBJ databases">
        <authorList>
            <consortium name="DOE Joint Genome Institute"/>
            <person name="Ahrendt S."/>
            <person name="Looney B.P."/>
            <person name="Miyauchi S."/>
            <person name="Morin E."/>
            <person name="Drula E."/>
            <person name="Courty P.E."/>
            <person name="Chicoki N."/>
            <person name="Fauchery L."/>
            <person name="Kohler A."/>
            <person name="Kuo A."/>
            <person name="Labutti K."/>
            <person name="Pangilinan J."/>
            <person name="Lipzen A."/>
            <person name="Riley R."/>
            <person name="Andreopoulos W."/>
            <person name="He G."/>
            <person name="Johnson J."/>
            <person name="Barry K.W."/>
            <person name="Grigoriev I.V."/>
            <person name="Nagy L."/>
            <person name="Hibbett D."/>
            <person name="Henrissat B."/>
            <person name="Matheny P.B."/>
            <person name="Labbe J."/>
            <person name="Martin F."/>
        </authorList>
    </citation>
    <scope>NUCLEOTIDE SEQUENCE</scope>
    <source>
        <strain evidence="1">FP105234-sp</strain>
    </source>
</reference>
<dbReference type="EMBL" id="MU275910">
    <property type="protein sequence ID" value="KAI0047157.1"/>
    <property type="molecule type" value="Genomic_DNA"/>
</dbReference>
<evidence type="ECO:0000313" key="1">
    <source>
        <dbReference type="EMBL" id="KAI0047157.1"/>
    </source>
</evidence>
<gene>
    <name evidence="1" type="ORF">FA95DRAFT_1559415</name>
</gene>
<evidence type="ECO:0000313" key="2">
    <source>
        <dbReference type="Proteomes" id="UP000814033"/>
    </source>
</evidence>